<name>A0A848AVT9_9BACT</name>
<keyword evidence="1" id="KW-0472">Membrane</keyword>
<dbReference type="EMBL" id="JABAEW010000022">
    <property type="protein sequence ID" value="NMD87318.1"/>
    <property type="molecule type" value="Genomic_DNA"/>
</dbReference>
<evidence type="ECO:0000256" key="1">
    <source>
        <dbReference type="SAM" id="Phobius"/>
    </source>
</evidence>
<dbReference type="Proteomes" id="UP000576225">
    <property type="component" value="Unassembled WGS sequence"/>
</dbReference>
<protein>
    <recommendedName>
        <fullName evidence="4">EamA-like transporter family protein</fullName>
    </recommendedName>
</protein>
<feature type="transmembrane region" description="Helical" evidence="1">
    <location>
        <begin position="246"/>
        <end position="270"/>
    </location>
</feature>
<sequence length="301" mass="31530">MMLLGIALLIAAGTSWVVLGAVIGHAARRNIPVPSVQALSAAIMLPVSIGVLLIHPDPECAPHVRLLTMLSIFGSGFLNYFVLNLMGKAMKTGPNGIVWAMVQSALIFPFLAGVIFFGVALTAFRLTGLAAILTALACFGLARDNNSTGSDWRRAALCSFLLAGINQNLSNLPSYFPEAAAVGSVSRSLSGQLGTLAAFLLMQGRGLFTPEYRALLRGGAVWRYAGLLAGVNLVSGYFLMYRGFNLVAEAGAGAVSYPVLVSSCMVGFALYSSVVLKEKLRLLPGLGLACALAGLVCISWS</sequence>
<evidence type="ECO:0008006" key="4">
    <source>
        <dbReference type="Google" id="ProtNLM"/>
    </source>
</evidence>
<comment type="caution">
    <text evidence="2">The sequence shown here is derived from an EMBL/GenBank/DDBJ whole genome shotgun (WGS) entry which is preliminary data.</text>
</comment>
<evidence type="ECO:0000313" key="2">
    <source>
        <dbReference type="EMBL" id="NMD87318.1"/>
    </source>
</evidence>
<organism evidence="2 3">
    <name type="scientific">Victivallis vadensis</name>
    <dbReference type="NCBI Taxonomy" id="172901"/>
    <lineage>
        <taxon>Bacteria</taxon>
        <taxon>Pseudomonadati</taxon>
        <taxon>Lentisphaerota</taxon>
        <taxon>Lentisphaeria</taxon>
        <taxon>Victivallales</taxon>
        <taxon>Victivallaceae</taxon>
        <taxon>Victivallis</taxon>
    </lineage>
</organism>
<gene>
    <name evidence="2" type="ORF">HF882_12055</name>
</gene>
<keyword evidence="1" id="KW-0812">Transmembrane</keyword>
<dbReference type="AlphaFoldDB" id="A0A848AVT9"/>
<dbReference type="InterPro" id="IPR037185">
    <property type="entry name" value="EmrE-like"/>
</dbReference>
<keyword evidence="1" id="KW-1133">Transmembrane helix</keyword>
<evidence type="ECO:0000313" key="3">
    <source>
        <dbReference type="Proteomes" id="UP000576225"/>
    </source>
</evidence>
<feature type="transmembrane region" description="Helical" evidence="1">
    <location>
        <begin position="282"/>
        <end position="300"/>
    </location>
</feature>
<feature type="transmembrane region" description="Helical" evidence="1">
    <location>
        <begin position="66"/>
        <end position="86"/>
    </location>
</feature>
<feature type="transmembrane region" description="Helical" evidence="1">
    <location>
        <begin position="106"/>
        <end position="139"/>
    </location>
</feature>
<dbReference type="RefSeq" id="WP_168962784.1">
    <property type="nucleotide sequence ID" value="NZ_JABAEW010000022.1"/>
</dbReference>
<feature type="transmembrane region" description="Helical" evidence="1">
    <location>
        <begin position="220"/>
        <end position="240"/>
    </location>
</feature>
<reference evidence="2 3" key="1">
    <citation type="submission" date="2020-04" db="EMBL/GenBank/DDBJ databases">
        <authorList>
            <person name="Hitch T.C.A."/>
            <person name="Wylensek D."/>
            <person name="Clavel T."/>
        </authorList>
    </citation>
    <scope>NUCLEOTIDE SEQUENCE [LARGE SCALE GENOMIC DNA]</scope>
    <source>
        <strain evidence="2 3">COR2-253-APC-1A</strain>
    </source>
</reference>
<feature type="transmembrane region" description="Helical" evidence="1">
    <location>
        <begin position="36"/>
        <end position="54"/>
    </location>
</feature>
<dbReference type="SUPFAM" id="SSF103481">
    <property type="entry name" value="Multidrug resistance efflux transporter EmrE"/>
    <property type="match status" value="1"/>
</dbReference>
<accession>A0A848AVT9</accession>
<proteinExistence type="predicted"/>